<keyword evidence="9 12" id="KW-0057">Aromatic amino acid biosynthesis</keyword>
<keyword evidence="10 12" id="KW-0456">Lyase</keyword>
<comment type="cofactor">
    <cofactor evidence="1 12">
        <name>pyridoxal 5'-phosphate</name>
        <dbReference type="ChEBI" id="CHEBI:597326"/>
    </cofactor>
</comment>
<dbReference type="FunFam" id="3.40.50.1100:FF:000004">
    <property type="entry name" value="Tryptophan synthase beta chain"/>
    <property type="match status" value="1"/>
</dbReference>
<evidence type="ECO:0000256" key="6">
    <source>
        <dbReference type="ARBA" id="ARBA00022605"/>
    </source>
</evidence>
<comment type="pathway">
    <text evidence="3 12">Amino-acid biosynthesis; L-tryptophan biosynthesis; L-tryptophan from chorismate: step 5/5.</text>
</comment>
<evidence type="ECO:0000256" key="5">
    <source>
        <dbReference type="ARBA" id="ARBA00011270"/>
    </source>
</evidence>
<gene>
    <name evidence="12 14" type="primary">trpB</name>
    <name evidence="14" type="ORF">D5R95_03410</name>
</gene>
<evidence type="ECO:0000256" key="7">
    <source>
        <dbReference type="ARBA" id="ARBA00022822"/>
    </source>
</evidence>
<keyword evidence="7 12" id="KW-0822">Tryptophan biosynthesis</keyword>
<organism evidence="14 15">
    <name type="scientific">Methanosalsum natronophilum</name>
    <dbReference type="NCBI Taxonomy" id="768733"/>
    <lineage>
        <taxon>Archaea</taxon>
        <taxon>Methanobacteriati</taxon>
        <taxon>Methanobacteriota</taxon>
        <taxon>Stenosarchaea group</taxon>
        <taxon>Methanomicrobia</taxon>
        <taxon>Methanosarcinales</taxon>
        <taxon>Methanosarcinaceae</taxon>
        <taxon>Methanosalsum</taxon>
    </lineage>
</organism>
<dbReference type="PANTHER" id="PTHR48077">
    <property type="entry name" value="TRYPTOPHAN SYNTHASE-RELATED"/>
    <property type="match status" value="1"/>
</dbReference>
<evidence type="ECO:0000256" key="2">
    <source>
        <dbReference type="ARBA" id="ARBA00002786"/>
    </source>
</evidence>
<dbReference type="InterPro" id="IPR006653">
    <property type="entry name" value="Trp_synth_b_CS"/>
</dbReference>
<dbReference type="Gene3D" id="3.40.50.1100">
    <property type="match status" value="2"/>
</dbReference>
<evidence type="ECO:0000313" key="15">
    <source>
        <dbReference type="Proteomes" id="UP000284763"/>
    </source>
</evidence>
<dbReference type="GO" id="GO:0005737">
    <property type="term" value="C:cytoplasm"/>
    <property type="evidence" value="ECO:0007669"/>
    <property type="project" value="TreeGrafter"/>
</dbReference>
<accession>A0A424Z0P1</accession>
<name>A0A424Z0P1_9EURY</name>
<dbReference type="PIRSF" id="PIRSF001413">
    <property type="entry name" value="Trp_syn_beta"/>
    <property type="match status" value="1"/>
</dbReference>
<comment type="function">
    <text evidence="2 12">The beta subunit is responsible for the synthesis of L-tryptophan from indole and L-serine.</text>
</comment>
<evidence type="ECO:0000259" key="13">
    <source>
        <dbReference type="Pfam" id="PF00291"/>
    </source>
</evidence>
<dbReference type="InterPro" id="IPR006654">
    <property type="entry name" value="Trp_synth_beta"/>
</dbReference>
<evidence type="ECO:0000256" key="10">
    <source>
        <dbReference type="ARBA" id="ARBA00023239"/>
    </source>
</evidence>
<dbReference type="UniPathway" id="UPA00035">
    <property type="reaction ID" value="UER00044"/>
</dbReference>
<evidence type="ECO:0000256" key="9">
    <source>
        <dbReference type="ARBA" id="ARBA00023141"/>
    </source>
</evidence>
<dbReference type="InterPro" id="IPR023026">
    <property type="entry name" value="Trp_synth_beta/beta-like"/>
</dbReference>
<dbReference type="PANTHER" id="PTHR48077:SF3">
    <property type="entry name" value="TRYPTOPHAN SYNTHASE"/>
    <property type="match status" value="1"/>
</dbReference>
<evidence type="ECO:0000256" key="11">
    <source>
        <dbReference type="ARBA" id="ARBA00049047"/>
    </source>
</evidence>
<dbReference type="InterPro" id="IPR001926">
    <property type="entry name" value="TrpB-like_PALP"/>
</dbReference>
<dbReference type="InterPro" id="IPR036052">
    <property type="entry name" value="TrpB-like_PALP_sf"/>
</dbReference>
<proteinExistence type="inferred from homology"/>
<dbReference type="FunFam" id="3.40.50.1100:FF:000001">
    <property type="entry name" value="Tryptophan synthase beta chain"/>
    <property type="match status" value="1"/>
</dbReference>
<evidence type="ECO:0000256" key="3">
    <source>
        <dbReference type="ARBA" id="ARBA00004733"/>
    </source>
</evidence>
<dbReference type="EC" id="4.2.1.20" evidence="12"/>
<feature type="modified residue" description="N6-(pyridoxal phosphate)lysine" evidence="12">
    <location>
        <position position="84"/>
    </location>
</feature>
<evidence type="ECO:0000256" key="12">
    <source>
        <dbReference type="HAMAP-Rule" id="MF_00133"/>
    </source>
</evidence>
<dbReference type="PROSITE" id="PS00168">
    <property type="entry name" value="TRP_SYNTHASE_BETA"/>
    <property type="match status" value="1"/>
</dbReference>
<keyword evidence="6 12" id="KW-0028">Amino-acid biosynthesis</keyword>
<sequence>MHTKKYGIYGGQFVPELLMPALEDLESEYNKFSKNPDFLKDLTYYLTDFAGRKTPLYYARNLSKKYGIKIYLKREDLVHGGAHKLNKTIGQALLAKYMGKKRIVAETGAGQHGTATSMAGATLELDTLIYMGSKDVKRQMTNVQRMKMLGSGVKAVETGSKTLKDAINEALRDWVTNIETTHYLIGSVVGPHPYPMIVRDFQSVIGNEVKKQILEKEGRFPDSIVACAGGGSNAIGIFYPFINENNVKLFAVEAGGNSMQVTDKAAMHSASMCSGEIGILHGACTKVLQNREGQILESHSISAGLDYSGVGPELAYFAENGRVSPCNVTDNEALNAFHELCFTEGIIPALESSHALAYVMKNAKSGLLGDLVVVNLSGRGDKDLNTVINITGDSYENC</sequence>
<comment type="catalytic activity">
    <reaction evidence="11 12">
        <text>(1S,2R)-1-C-(indol-3-yl)glycerol 3-phosphate + L-serine = D-glyceraldehyde 3-phosphate + L-tryptophan + H2O</text>
        <dbReference type="Rhea" id="RHEA:10532"/>
        <dbReference type="ChEBI" id="CHEBI:15377"/>
        <dbReference type="ChEBI" id="CHEBI:33384"/>
        <dbReference type="ChEBI" id="CHEBI:57912"/>
        <dbReference type="ChEBI" id="CHEBI:58866"/>
        <dbReference type="ChEBI" id="CHEBI:59776"/>
        <dbReference type="EC" id="4.2.1.20"/>
    </reaction>
</comment>
<protein>
    <recommendedName>
        <fullName evidence="12">Tryptophan synthase beta chain</fullName>
        <ecNumber evidence="12">4.2.1.20</ecNumber>
    </recommendedName>
</protein>
<dbReference type="NCBIfam" id="TIGR00263">
    <property type="entry name" value="trpB"/>
    <property type="match status" value="1"/>
</dbReference>
<dbReference type="GO" id="GO:0004834">
    <property type="term" value="F:tryptophan synthase activity"/>
    <property type="evidence" value="ECO:0007669"/>
    <property type="project" value="UniProtKB-UniRule"/>
</dbReference>
<evidence type="ECO:0000256" key="4">
    <source>
        <dbReference type="ARBA" id="ARBA00009982"/>
    </source>
</evidence>
<dbReference type="SUPFAM" id="SSF53686">
    <property type="entry name" value="Tryptophan synthase beta subunit-like PLP-dependent enzymes"/>
    <property type="match status" value="1"/>
</dbReference>
<evidence type="ECO:0000313" key="14">
    <source>
        <dbReference type="EMBL" id="RQD87758.1"/>
    </source>
</evidence>
<evidence type="ECO:0000256" key="1">
    <source>
        <dbReference type="ARBA" id="ARBA00001933"/>
    </source>
</evidence>
<dbReference type="Pfam" id="PF00291">
    <property type="entry name" value="PALP"/>
    <property type="match status" value="1"/>
</dbReference>
<comment type="similarity">
    <text evidence="4 12">Belongs to the TrpB family.</text>
</comment>
<dbReference type="EMBL" id="QZAB01000228">
    <property type="protein sequence ID" value="RQD87758.1"/>
    <property type="molecule type" value="Genomic_DNA"/>
</dbReference>
<dbReference type="HAMAP" id="MF_00133">
    <property type="entry name" value="Trp_synth_beta"/>
    <property type="match status" value="1"/>
</dbReference>
<dbReference type="CDD" id="cd06446">
    <property type="entry name" value="Trp-synth_B"/>
    <property type="match status" value="1"/>
</dbReference>
<feature type="domain" description="Tryptophan synthase beta chain-like PALP" evidence="13">
    <location>
        <begin position="50"/>
        <end position="378"/>
    </location>
</feature>
<keyword evidence="8 12" id="KW-0663">Pyridoxal phosphate</keyword>
<dbReference type="AlphaFoldDB" id="A0A424Z0P1"/>
<dbReference type="Proteomes" id="UP000284763">
    <property type="component" value="Unassembled WGS sequence"/>
</dbReference>
<comment type="caution">
    <text evidence="14">The sequence shown here is derived from an EMBL/GenBank/DDBJ whole genome shotgun (WGS) entry which is preliminary data.</text>
</comment>
<evidence type="ECO:0000256" key="8">
    <source>
        <dbReference type="ARBA" id="ARBA00022898"/>
    </source>
</evidence>
<comment type="subunit">
    <text evidence="5 12">Tetramer of two alpha and two beta chains.</text>
</comment>
<reference evidence="14 15" key="1">
    <citation type="submission" date="2018-08" db="EMBL/GenBank/DDBJ databases">
        <title>The metabolism and importance of syntrophic acetate oxidation coupled to methane or sulfide production in haloalkaline environments.</title>
        <authorList>
            <person name="Timmers P.H.A."/>
            <person name="Vavourakis C.D."/>
            <person name="Sorokin D.Y."/>
            <person name="Sinninghe Damste J.S."/>
            <person name="Muyzer G."/>
            <person name="Stams A.J.M."/>
            <person name="Plugge C.M."/>
        </authorList>
    </citation>
    <scope>NUCLEOTIDE SEQUENCE [LARGE SCALE GENOMIC DNA]</scope>
    <source>
        <strain evidence="14">MSAO_Arc3</strain>
    </source>
</reference>